<name>A0A3A4K489_9NOCA</name>
<accession>A0A3A4K489</accession>
<protein>
    <recommendedName>
        <fullName evidence="4">DUF732 domain-containing protein</fullName>
    </recommendedName>
</protein>
<dbReference type="OrthoDB" id="4569946at2"/>
<reference evidence="2 3" key="1">
    <citation type="submission" date="2018-09" db="EMBL/GenBank/DDBJ databases">
        <title>YIM PH21274 draft genome.</title>
        <authorList>
            <person name="Miao C."/>
        </authorList>
    </citation>
    <scope>NUCLEOTIDE SEQUENCE [LARGE SCALE GENOMIC DNA]</scope>
    <source>
        <strain evidence="2 3">YIM PH 21724</strain>
    </source>
</reference>
<dbReference type="Proteomes" id="UP000266677">
    <property type="component" value="Unassembled WGS sequence"/>
</dbReference>
<dbReference type="RefSeq" id="WP_120044627.1">
    <property type="nucleotide sequence ID" value="NZ_QZFU01000045.1"/>
</dbReference>
<organism evidence="2 3">
    <name type="scientific">Nocardia panacis</name>
    <dbReference type="NCBI Taxonomy" id="2340916"/>
    <lineage>
        <taxon>Bacteria</taxon>
        <taxon>Bacillati</taxon>
        <taxon>Actinomycetota</taxon>
        <taxon>Actinomycetes</taxon>
        <taxon>Mycobacteriales</taxon>
        <taxon>Nocardiaceae</taxon>
        <taxon>Nocardia</taxon>
    </lineage>
</organism>
<sequence>MRRTPAAFAACATVLTLLLAGCNDDKPAASAPTTANTAAAKALVGVDAGRAAAFTISFKQAFQGLSAGKNDGQIAQILSDTCVELEAGKAKDAVVQSIGARAKSAQATATTDESQAIYEMAKLMCS</sequence>
<keyword evidence="1" id="KW-0732">Signal</keyword>
<evidence type="ECO:0000313" key="3">
    <source>
        <dbReference type="Proteomes" id="UP000266677"/>
    </source>
</evidence>
<feature type="signal peptide" evidence="1">
    <location>
        <begin position="1"/>
        <end position="20"/>
    </location>
</feature>
<dbReference type="EMBL" id="QZFU01000045">
    <property type="protein sequence ID" value="RJO69044.1"/>
    <property type="molecule type" value="Genomic_DNA"/>
</dbReference>
<proteinExistence type="predicted"/>
<gene>
    <name evidence="2" type="ORF">D5S18_30675</name>
</gene>
<keyword evidence="3" id="KW-1185">Reference proteome</keyword>
<dbReference type="PROSITE" id="PS51257">
    <property type="entry name" value="PROKAR_LIPOPROTEIN"/>
    <property type="match status" value="1"/>
</dbReference>
<evidence type="ECO:0008006" key="4">
    <source>
        <dbReference type="Google" id="ProtNLM"/>
    </source>
</evidence>
<comment type="caution">
    <text evidence="2">The sequence shown here is derived from an EMBL/GenBank/DDBJ whole genome shotgun (WGS) entry which is preliminary data.</text>
</comment>
<evidence type="ECO:0000256" key="1">
    <source>
        <dbReference type="SAM" id="SignalP"/>
    </source>
</evidence>
<dbReference type="AlphaFoldDB" id="A0A3A4K489"/>
<feature type="chain" id="PRO_5039543426" description="DUF732 domain-containing protein" evidence="1">
    <location>
        <begin position="21"/>
        <end position="126"/>
    </location>
</feature>
<evidence type="ECO:0000313" key="2">
    <source>
        <dbReference type="EMBL" id="RJO69044.1"/>
    </source>
</evidence>